<proteinExistence type="predicted"/>
<reference evidence="1 2" key="1">
    <citation type="journal article" date="2018" name="Proc. R. Soc. B">
        <title>A non-coding region near Follistatin controls head colour polymorphism in the Gouldian finch.</title>
        <authorList>
            <person name="Toomey M.B."/>
            <person name="Marques C.I."/>
            <person name="Andrade P."/>
            <person name="Araujo P.M."/>
            <person name="Sabatino S."/>
            <person name="Gazda M.A."/>
            <person name="Afonso S."/>
            <person name="Lopes R.J."/>
            <person name="Corbo J.C."/>
            <person name="Carneiro M."/>
        </authorList>
    </citation>
    <scope>NUCLEOTIDE SEQUENCE [LARGE SCALE GENOMIC DNA]</scope>
    <source>
        <strain evidence="1">Red01</strain>
        <tissue evidence="1">Muscle</tissue>
    </source>
</reference>
<sequence>MRTSFMKLSTERGVVDFPHKASKAQRATSGAISLLVPSQRTLKAEKILALLLPYISANSVLDLKESQKILGRNGKGGSQAGV</sequence>
<keyword evidence="2" id="KW-1185">Reference proteome</keyword>
<dbReference type="EMBL" id="QUSF01000086">
    <property type="protein sequence ID" value="RLV94207.1"/>
    <property type="molecule type" value="Genomic_DNA"/>
</dbReference>
<accession>A0A3L8S1X7</accession>
<protein>
    <submittedName>
        <fullName evidence="1">Uncharacterized protein</fullName>
    </submittedName>
</protein>
<comment type="caution">
    <text evidence="1">The sequence shown here is derived from an EMBL/GenBank/DDBJ whole genome shotgun (WGS) entry which is preliminary data.</text>
</comment>
<name>A0A3L8S1X7_CHLGU</name>
<organism evidence="1 2">
    <name type="scientific">Chloebia gouldiae</name>
    <name type="common">Gouldian finch</name>
    <name type="synonym">Erythrura gouldiae</name>
    <dbReference type="NCBI Taxonomy" id="44316"/>
    <lineage>
        <taxon>Eukaryota</taxon>
        <taxon>Metazoa</taxon>
        <taxon>Chordata</taxon>
        <taxon>Craniata</taxon>
        <taxon>Vertebrata</taxon>
        <taxon>Euteleostomi</taxon>
        <taxon>Archelosauria</taxon>
        <taxon>Archosauria</taxon>
        <taxon>Dinosauria</taxon>
        <taxon>Saurischia</taxon>
        <taxon>Theropoda</taxon>
        <taxon>Coelurosauria</taxon>
        <taxon>Aves</taxon>
        <taxon>Neognathae</taxon>
        <taxon>Neoaves</taxon>
        <taxon>Telluraves</taxon>
        <taxon>Australaves</taxon>
        <taxon>Passeriformes</taxon>
        <taxon>Passeroidea</taxon>
        <taxon>Passeridae</taxon>
        <taxon>Chloebia</taxon>
    </lineage>
</organism>
<dbReference type="AlphaFoldDB" id="A0A3L8S1X7"/>
<evidence type="ECO:0000313" key="1">
    <source>
        <dbReference type="EMBL" id="RLV94207.1"/>
    </source>
</evidence>
<evidence type="ECO:0000313" key="2">
    <source>
        <dbReference type="Proteomes" id="UP000276834"/>
    </source>
</evidence>
<gene>
    <name evidence="1" type="ORF">DV515_00013222</name>
</gene>
<dbReference type="Proteomes" id="UP000276834">
    <property type="component" value="Unassembled WGS sequence"/>
</dbReference>